<dbReference type="PRINTS" id="PR00421">
    <property type="entry name" value="THIOREDOXIN"/>
</dbReference>
<dbReference type="Proteomes" id="UP000051952">
    <property type="component" value="Unassembled WGS sequence"/>
</dbReference>
<keyword evidence="5" id="KW-1185">Reference proteome</keyword>
<dbReference type="SUPFAM" id="SSF52833">
    <property type="entry name" value="Thioredoxin-like"/>
    <property type="match status" value="1"/>
</dbReference>
<reference evidence="5" key="1">
    <citation type="submission" date="2015-09" db="EMBL/GenBank/DDBJ databases">
        <authorList>
            <consortium name="Pathogen Informatics"/>
        </authorList>
    </citation>
    <scope>NUCLEOTIDE SEQUENCE [LARGE SCALE GENOMIC DNA]</scope>
    <source>
        <strain evidence="5">Lake Konstanz</strain>
    </source>
</reference>
<evidence type="ECO:0000256" key="1">
    <source>
        <dbReference type="ARBA" id="ARBA00023157"/>
    </source>
</evidence>
<feature type="region of interest" description="Disordered" evidence="2">
    <location>
        <begin position="1"/>
        <end position="20"/>
    </location>
</feature>
<dbReference type="Pfam" id="PF00085">
    <property type="entry name" value="Thioredoxin"/>
    <property type="match status" value="1"/>
</dbReference>
<keyword evidence="1" id="KW-1015">Disulfide bond</keyword>
<dbReference type="PANTHER" id="PTHR46115">
    <property type="entry name" value="THIOREDOXIN-LIKE PROTEIN 1"/>
    <property type="match status" value="1"/>
</dbReference>
<organism evidence="4 5">
    <name type="scientific">Bodo saltans</name>
    <name type="common">Flagellated protozoan</name>
    <dbReference type="NCBI Taxonomy" id="75058"/>
    <lineage>
        <taxon>Eukaryota</taxon>
        <taxon>Discoba</taxon>
        <taxon>Euglenozoa</taxon>
        <taxon>Kinetoplastea</taxon>
        <taxon>Metakinetoplastina</taxon>
        <taxon>Eubodonida</taxon>
        <taxon>Bodonidae</taxon>
        <taxon>Bodo</taxon>
    </lineage>
</organism>
<dbReference type="EMBL" id="CYKH01000105">
    <property type="protein sequence ID" value="CUE71291.1"/>
    <property type="molecule type" value="Genomic_DNA"/>
</dbReference>
<dbReference type="CDD" id="cd02947">
    <property type="entry name" value="TRX_family"/>
    <property type="match status" value="1"/>
</dbReference>
<gene>
    <name evidence="4" type="ORF">BSAL_53045</name>
</gene>
<proteinExistence type="predicted"/>
<dbReference type="AlphaFoldDB" id="A0A0S4IQ93"/>
<accession>A0A0S4IQ93</accession>
<dbReference type="OMA" id="NEEDWRM"/>
<feature type="compositionally biased region" description="Polar residues" evidence="2">
    <location>
        <begin position="1"/>
        <end position="11"/>
    </location>
</feature>
<evidence type="ECO:0000256" key="2">
    <source>
        <dbReference type="SAM" id="MobiDB-lite"/>
    </source>
</evidence>
<feature type="domain" description="Thioredoxin" evidence="3">
    <location>
        <begin position="9"/>
        <end position="126"/>
    </location>
</feature>
<dbReference type="Gene3D" id="3.40.30.10">
    <property type="entry name" value="Glutaredoxin"/>
    <property type="match status" value="1"/>
</dbReference>
<evidence type="ECO:0000313" key="5">
    <source>
        <dbReference type="Proteomes" id="UP000051952"/>
    </source>
</evidence>
<dbReference type="VEuPathDB" id="TriTrypDB:BSAL_53045"/>
<name>A0A0S4IQ93_BODSA</name>
<evidence type="ECO:0000259" key="3">
    <source>
        <dbReference type="PROSITE" id="PS51352"/>
    </source>
</evidence>
<dbReference type="PROSITE" id="PS51352">
    <property type="entry name" value="THIOREDOXIN_2"/>
    <property type="match status" value="1"/>
</dbReference>
<dbReference type="InterPro" id="IPR013766">
    <property type="entry name" value="Thioredoxin_domain"/>
</dbReference>
<dbReference type="OrthoDB" id="10263751at2759"/>
<evidence type="ECO:0000313" key="4">
    <source>
        <dbReference type="EMBL" id="CUE71291.1"/>
    </source>
</evidence>
<sequence>MSARHQSTSKDASAAPVASPNVPTQFIGRLPDFQSTVQSSSPILVDFNTSWCLPCQRVAPEIEKLASTHSKVMFLKLNVEECEDVSALHDIRSVPTFLGFKDGHLIGRVEGAQLAAVERLLVQLEDPTPLPPDFPDPLE</sequence>
<protein>
    <submittedName>
        <fullName evidence="4">Thioredoxin-like protein, putative</fullName>
    </submittedName>
</protein>
<dbReference type="InterPro" id="IPR036249">
    <property type="entry name" value="Thioredoxin-like_sf"/>
</dbReference>